<gene>
    <name evidence="7" type="ORF">SAMN05421647_102417</name>
</gene>
<dbReference type="GO" id="GO:0016020">
    <property type="term" value="C:membrane"/>
    <property type="evidence" value="ECO:0007669"/>
    <property type="project" value="InterPro"/>
</dbReference>
<organism evidence="7 8">
    <name type="scientific">Marinobacterium stanieri</name>
    <dbReference type="NCBI Taxonomy" id="49186"/>
    <lineage>
        <taxon>Bacteria</taxon>
        <taxon>Pseudomonadati</taxon>
        <taxon>Pseudomonadota</taxon>
        <taxon>Gammaproteobacteria</taxon>
        <taxon>Oceanospirillales</taxon>
        <taxon>Oceanospirillaceae</taxon>
        <taxon>Marinobacterium</taxon>
    </lineage>
</organism>
<dbReference type="STRING" id="49186.SAMN05421647_102417"/>
<name>A0A1N6QCR8_9GAMM</name>
<feature type="domain" description="Peptidase S24/S26A/S26B/S26C" evidence="6">
    <location>
        <begin position="61"/>
        <end position="190"/>
    </location>
</feature>
<dbReference type="GO" id="GO:0003677">
    <property type="term" value="F:DNA binding"/>
    <property type="evidence" value="ECO:0007669"/>
    <property type="project" value="UniProtKB-KW"/>
</dbReference>
<dbReference type="GO" id="GO:0004252">
    <property type="term" value="F:serine-type endopeptidase activity"/>
    <property type="evidence" value="ECO:0007669"/>
    <property type="project" value="InterPro"/>
</dbReference>
<dbReference type="Gene3D" id="2.10.109.10">
    <property type="entry name" value="Umud Fragment, subunit A"/>
    <property type="match status" value="1"/>
</dbReference>
<dbReference type="Proteomes" id="UP000186895">
    <property type="component" value="Unassembled WGS sequence"/>
</dbReference>
<proteinExistence type="predicted"/>
<dbReference type="GO" id="GO:0006508">
    <property type="term" value="P:proteolysis"/>
    <property type="evidence" value="ECO:0007669"/>
    <property type="project" value="UniProtKB-KW"/>
</dbReference>
<evidence type="ECO:0000313" key="7">
    <source>
        <dbReference type="EMBL" id="SIQ14305.1"/>
    </source>
</evidence>
<evidence type="ECO:0000256" key="4">
    <source>
        <dbReference type="ARBA" id="ARBA00023125"/>
    </source>
</evidence>
<evidence type="ECO:0000313" key="8">
    <source>
        <dbReference type="Proteomes" id="UP000186895"/>
    </source>
</evidence>
<evidence type="ECO:0000256" key="5">
    <source>
        <dbReference type="ARBA" id="ARBA00023163"/>
    </source>
</evidence>
<dbReference type="InterPro" id="IPR036286">
    <property type="entry name" value="LexA/Signal_pep-like_sf"/>
</dbReference>
<protein>
    <submittedName>
        <fullName evidence="7">Phage repressor protein C, contains Cro/C1-type HTH and peptisase s24 domains</fullName>
    </submittedName>
</protein>
<keyword evidence="1" id="KW-0645">Protease</keyword>
<evidence type="ECO:0000256" key="2">
    <source>
        <dbReference type="ARBA" id="ARBA00022801"/>
    </source>
</evidence>
<evidence type="ECO:0000259" key="6">
    <source>
        <dbReference type="Pfam" id="PF00717"/>
    </source>
</evidence>
<reference evidence="7 8" key="1">
    <citation type="submission" date="2017-01" db="EMBL/GenBank/DDBJ databases">
        <authorList>
            <person name="Mah S.A."/>
            <person name="Swanson W.J."/>
            <person name="Moy G.W."/>
            <person name="Vacquier V.D."/>
        </authorList>
    </citation>
    <scope>NUCLEOTIDE SEQUENCE [LARGE SCALE GENOMIC DNA]</scope>
    <source>
        <strain evidence="7 8">DSM 7027</strain>
    </source>
</reference>
<keyword evidence="4" id="KW-0238">DNA-binding</keyword>
<dbReference type="InterPro" id="IPR019756">
    <property type="entry name" value="Pept_S26A_signal_pept_1_Ser-AS"/>
</dbReference>
<keyword evidence="8" id="KW-1185">Reference proteome</keyword>
<dbReference type="Pfam" id="PF00717">
    <property type="entry name" value="Peptidase_S24"/>
    <property type="match status" value="1"/>
</dbReference>
<dbReference type="EMBL" id="FTMN01000002">
    <property type="protein sequence ID" value="SIQ14305.1"/>
    <property type="molecule type" value="Genomic_DNA"/>
</dbReference>
<accession>A0A1N6QCR8</accession>
<keyword evidence="2" id="KW-0378">Hydrolase</keyword>
<dbReference type="PROSITE" id="PS00501">
    <property type="entry name" value="SPASE_I_1"/>
    <property type="match status" value="1"/>
</dbReference>
<keyword evidence="3" id="KW-0805">Transcription regulation</keyword>
<dbReference type="CDD" id="cd06529">
    <property type="entry name" value="S24_LexA-like"/>
    <property type="match status" value="1"/>
</dbReference>
<evidence type="ECO:0000256" key="3">
    <source>
        <dbReference type="ARBA" id="ARBA00023015"/>
    </source>
</evidence>
<dbReference type="AlphaFoldDB" id="A0A1N6QCR8"/>
<dbReference type="PANTHER" id="PTHR40661:SF3">
    <property type="entry name" value="FELS-1 PROPHAGE TRANSCRIPTIONAL REGULATOR"/>
    <property type="match status" value="1"/>
</dbReference>
<dbReference type="PANTHER" id="PTHR40661">
    <property type="match status" value="1"/>
</dbReference>
<dbReference type="eggNOG" id="COG2932">
    <property type="taxonomic scope" value="Bacteria"/>
</dbReference>
<dbReference type="SUPFAM" id="SSF51306">
    <property type="entry name" value="LexA/Signal peptidase"/>
    <property type="match status" value="1"/>
</dbReference>
<keyword evidence="5" id="KW-0804">Transcription</keyword>
<dbReference type="InterPro" id="IPR015927">
    <property type="entry name" value="Peptidase_S24_S26A/B/C"/>
</dbReference>
<sequence>MNWWKRGIPASEHSRVAKVLDWTVDHLLTGSAPTSASGQSKENHSLLEASIASDQMTTSVPVMDQEFSAGQGAAAQSIEDFFDGHRDISLSDLDAHGIQPSNARIIKIRGDSMWPTLWGGDEVLADTHVPRLTSSKIYAFEFDGELKVKRFTKKMDGSWLISSDNKDDPAYTDEIVSAHNAQQLRVIAEVKKLVSRNL</sequence>
<evidence type="ECO:0000256" key="1">
    <source>
        <dbReference type="ARBA" id="ARBA00022670"/>
    </source>
</evidence>
<dbReference type="InterPro" id="IPR039418">
    <property type="entry name" value="LexA-like"/>
</dbReference>